<evidence type="ECO:0000256" key="3">
    <source>
        <dbReference type="ARBA" id="ARBA00023274"/>
    </source>
</evidence>
<dbReference type="GO" id="GO:0005840">
    <property type="term" value="C:ribosome"/>
    <property type="evidence" value="ECO:0007669"/>
    <property type="project" value="UniProtKB-KW"/>
</dbReference>
<keyword evidence="2 4" id="KW-0689">Ribosomal protein</keyword>
<dbReference type="AlphaFoldDB" id="A0A975ADR8"/>
<evidence type="ECO:0000256" key="2">
    <source>
        <dbReference type="ARBA" id="ARBA00022980"/>
    </source>
</evidence>
<proteinExistence type="inferred from homology"/>
<gene>
    <name evidence="4" type="primary">rpsJ</name>
    <name evidence="6" type="ORF">JSR02_00060</name>
</gene>
<accession>A0A975ADR8</accession>
<dbReference type="GO" id="GO:0000049">
    <property type="term" value="F:tRNA binding"/>
    <property type="evidence" value="ECO:0007669"/>
    <property type="project" value="UniProtKB-UniRule"/>
</dbReference>
<evidence type="ECO:0000256" key="1">
    <source>
        <dbReference type="ARBA" id="ARBA00007102"/>
    </source>
</evidence>
<dbReference type="HAMAP" id="MF_00508">
    <property type="entry name" value="Ribosomal_uS10"/>
    <property type="match status" value="1"/>
</dbReference>
<comment type="similarity">
    <text evidence="1 4">Belongs to the universal ribosomal protein uS10 family.</text>
</comment>
<comment type="function">
    <text evidence="4">Involved in the binding of tRNA to the ribosomes.</text>
</comment>
<reference evidence="6" key="1">
    <citation type="submission" date="2021-02" db="EMBL/GenBank/DDBJ databases">
        <authorList>
            <person name="Franco D."/>
        </authorList>
    </citation>
    <scope>NUCLEOTIDE SEQUENCE</scope>
    <source>
        <strain evidence="6">DICMUL</strain>
    </source>
</reference>
<keyword evidence="3 4" id="KW-0687">Ribonucleoprotein</keyword>
<dbReference type="Pfam" id="PF00338">
    <property type="entry name" value="Ribosomal_S10"/>
    <property type="match status" value="1"/>
</dbReference>
<sequence length="101" mass="11729">MKLKLILKSFSSYHVNVVTTKILELTQQKQIKIQGPIFIPPRKILINILKSPHINKDARDQIGMEKHKILFLIKQIDKTQLKQLLKININPIVKVLLQLTT</sequence>
<protein>
    <recommendedName>
        <fullName evidence="4">Small ribosomal subunit protein uS10</fullName>
    </recommendedName>
</protein>
<dbReference type="GO" id="GO:1990904">
    <property type="term" value="C:ribonucleoprotein complex"/>
    <property type="evidence" value="ECO:0007669"/>
    <property type="project" value="UniProtKB-KW"/>
</dbReference>
<dbReference type="InterPro" id="IPR027486">
    <property type="entry name" value="Ribosomal_uS10_dom"/>
</dbReference>
<dbReference type="GO" id="GO:0006412">
    <property type="term" value="P:translation"/>
    <property type="evidence" value="ECO:0007669"/>
    <property type="project" value="UniProtKB-UniRule"/>
</dbReference>
<comment type="subunit">
    <text evidence="4">Part of the 30S ribosomal subunit.</text>
</comment>
<dbReference type="Gene3D" id="3.30.70.600">
    <property type="entry name" value="Ribosomal protein S10 domain"/>
    <property type="match status" value="1"/>
</dbReference>
<dbReference type="EMBL" id="CP071410">
    <property type="protein sequence ID" value="QSW37850.1"/>
    <property type="molecule type" value="Genomic_DNA"/>
</dbReference>
<dbReference type="InterPro" id="IPR036838">
    <property type="entry name" value="Ribosomal_uS10_dom_sf"/>
</dbReference>
<dbReference type="SMART" id="SM01403">
    <property type="entry name" value="Ribosomal_S10"/>
    <property type="match status" value="1"/>
</dbReference>
<dbReference type="InterPro" id="IPR001848">
    <property type="entry name" value="Ribosomal_uS10"/>
</dbReference>
<evidence type="ECO:0000313" key="6">
    <source>
        <dbReference type="EMBL" id="QSW37850.1"/>
    </source>
</evidence>
<feature type="domain" description="Small ribosomal subunit protein uS10" evidence="5">
    <location>
        <begin position="4"/>
        <end position="98"/>
    </location>
</feature>
<evidence type="ECO:0000256" key="4">
    <source>
        <dbReference type="HAMAP-Rule" id="MF_00508"/>
    </source>
</evidence>
<reference evidence="6" key="2">
    <citation type="submission" date="2021-03" db="EMBL/GenBank/DDBJ databases">
        <title>Alternative transmission patterns in independently acquired nutritional co-symbionts of Dictyopharidae planthoppers.</title>
        <authorList>
            <person name="Michalik A."/>
            <person name="Lukasik P."/>
        </authorList>
    </citation>
    <scope>NUCLEOTIDE SEQUENCE</scope>
    <source>
        <strain evidence="6">DICMUL</strain>
    </source>
</reference>
<dbReference type="GO" id="GO:0003735">
    <property type="term" value="F:structural constituent of ribosome"/>
    <property type="evidence" value="ECO:0007669"/>
    <property type="project" value="InterPro"/>
</dbReference>
<name>A0A975ADR8_9PROT</name>
<evidence type="ECO:0000259" key="5">
    <source>
        <dbReference type="SMART" id="SM01403"/>
    </source>
</evidence>
<organism evidence="6 7">
    <name type="scientific">Candidatus Vidania fulgoroideorum</name>
    <dbReference type="NCBI Taxonomy" id="881286"/>
    <lineage>
        <taxon>Bacteria</taxon>
        <taxon>Pseudomonadati</taxon>
        <taxon>Pseudomonadota</taxon>
        <taxon>Betaproteobacteria</taxon>
        <taxon>Candidatus Vidania</taxon>
    </lineage>
</organism>
<dbReference type="SUPFAM" id="SSF54999">
    <property type="entry name" value="Ribosomal protein S10"/>
    <property type="match status" value="1"/>
</dbReference>
<dbReference type="Proteomes" id="UP000663602">
    <property type="component" value="Chromosome"/>
</dbReference>
<evidence type="ECO:0000313" key="7">
    <source>
        <dbReference type="Proteomes" id="UP000663602"/>
    </source>
</evidence>
<dbReference type="PANTHER" id="PTHR11700">
    <property type="entry name" value="30S RIBOSOMAL PROTEIN S10 FAMILY MEMBER"/>
    <property type="match status" value="1"/>
</dbReference>